<evidence type="ECO:0000256" key="4">
    <source>
        <dbReference type="ARBA" id="ARBA00012381"/>
    </source>
</evidence>
<dbReference type="Pfam" id="PF00293">
    <property type="entry name" value="NUDIX"/>
    <property type="match status" value="1"/>
</dbReference>
<dbReference type="AlphaFoldDB" id="A0A099EV73"/>
<protein>
    <recommendedName>
        <fullName evidence="4">NAD(+) diphosphatase</fullName>
        <ecNumber evidence="4">3.6.1.22</ecNumber>
    </recommendedName>
</protein>
<keyword evidence="6 10" id="KW-0378">Hydrolase</keyword>
<keyword evidence="5" id="KW-0479">Metal-binding</keyword>
<evidence type="ECO:0000256" key="6">
    <source>
        <dbReference type="ARBA" id="ARBA00022801"/>
    </source>
</evidence>
<dbReference type="InterPro" id="IPR015375">
    <property type="entry name" value="NADH_PPase-like_N"/>
</dbReference>
<organism evidence="12 13">
    <name type="scientific">Paracoccus sphaerophysae</name>
    <dbReference type="NCBI Taxonomy" id="690417"/>
    <lineage>
        <taxon>Bacteria</taxon>
        <taxon>Pseudomonadati</taxon>
        <taxon>Pseudomonadota</taxon>
        <taxon>Alphaproteobacteria</taxon>
        <taxon>Rhodobacterales</taxon>
        <taxon>Paracoccaceae</taxon>
        <taxon>Paracoccus</taxon>
    </lineage>
</organism>
<evidence type="ECO:0000256" key="8">
    <source>
        <dbReference type="ARBA" id="ARBA00023027"/>
    </source>
</evidence>
<dbReference type="CDD" id="cd03429">
    <property type="entry name" value="NUDIX_NADH_pyrophosphatase_Nudt13"/>
    <property type="match status" value="1"/>
</dbReference>
<dbReference type="InterPro" id="IPR015797">
    <property type="entry name" value="NUDIX_hydrolase-like_dom_sf"/>
</dbReference>
<dbReference type="PRINTS" id="PR00502">
    <property type="entry name" value="NUDIXFAMILY"/>
</dbReference>
<feature type="domain" description="Nudix hydrolase" evidence="11">
    <location>
        <begin position="170"/>
        <end position="294"/>
    </location>
</feature>
<keyword evidence="8" id="KW-0520">NAD</keyword>
<dbReference type="PANTHER" id="PTHR42904">
    <property type="entry name" value="NUDIX HYDROLASE, NUDC SUBFAMILY"/>
    <property type="match status" value="1"/>
</dbReference>
<dbReference type="EMBL" id="JRKS01000075">
    <property type="protein sequence ID" value="KGJ02144.1"/>
    <property type="molecule type" value="Genomic_DNA"/>
</dbReference>
<comment type="cofactor">
    <cofactor evidence="1">
        <name>Mg(2+)</name>
        <dbReference type="ChEBI" id="CHEBI:18420"/>
    </cofactor>
</comment>
<dbReference type="GO" id="GO:0006742">
    <property type="term" value="P:NADP+ catabolic process"/>
    <property type="evidence" value="ECO:0007669"/>
    <property type="project" value="TreeGrafter"/>
</dbReference>
<comment type="caution">
    <text evidence="12">The sequence shown here is derived from an EMBL/GenBank/DDBJ whole genome shotgun (WGS) entry which is preliminary data.</text>
</comment>
<accession>A0A099EV73</accession>
<dbReference type="STRING" id="690417.IC63_15260"/>
<dbReference type="SUPFAM" id="SSF55811">
    <property type="entry name" value="Nudix"/>
    <property type="match status" value="1"/>
</dbReference>
<comment type="catalytic activity">
    <reaction evidence="9">
        <text>a 5'-end NAD(+)-phospho-ribonucleoside in mRNA + H2O = a 5'-end phospho-adenosine-phospho-ribonucleoside in mRNA + beta-nicotinamide D-ribonucleotide + 2 H(+)</text>
        <dbReference type="Rhea" id="RHEA:60876"/>
        <dbReference type="Rhea" id="RHEA-COMP:15698"/>
        <dbReference type="Rhea" id="RHEA-COMP:15719"/>
        <dbReference type="ChEBI" id="CHEBI:14649"/>
        <dbReference type="ChEBI" id="CHEBI:15377"/>
        <dbReference type="ChEBI" id="CHEBI:15378"/>
        <dbReference type="ChEBI" id="CHEBI:144029"/>
        <dbReference type="ChEBI" id="CHEBI:144051"/>
    </reaction>
    <physiologicalReaction direction="left-to-right" evidence="9">
        <dbReference type="Rhea" id="RHEA:60877"/>
    </physiologicalReaction>
</comment>
<dbReference type="Pfam" id="PF09296">
    <property type="entry name" value="NUDIX-like"/>
    <property type="match status" value="1"/>
</dbReference>
<keyword evidence="13" id="KW-1185">Reference proteome</keyword>
<dbReference type="PROSITE" id="PS00893">
    <property type="entry name" value="NUDIX_BOX"/>
    <property type="match status" value="1"/>
</dbReference>
<dbReference type="InterPro" id="IPR000086">
    <property type="entry name" value="NUDIX_hydrolase_dom"/>
</dbReference>
<evidence type="ECO:0000256" key="5">
    <source>
        <dbReference type="ARBA" id="ARBA00022723"/>
    </source>
</evidence>
<dbReference type="InterPro" id="IPR020084">
    <property type="entry name" value="NUDIX_hydrolase_CS"/>
</dbReference>
<dbReference type="PANTHER" id="PTHR42904:SF6">
    <property type="entry name" value="NAD-CAPPED RNA HYDROLASE NUDT12"/>
    <property type="match status" value="1"/>
</dbReference>
<evidence type="ECO:0000256" key="10">
    <source>
        <dbReference type="RuleBase" id="RU003476"/>
    </source>
</evidence>
<dbReference type="Gene3D" id="3.90.79.20">
    <property type="match status" value="1"/>
</dbReference>
<keyword evidence="7" id="KW-0460">Magnesium</keyword>
<proteinExistence type="inferred from homology"/>
<dbReference type="GO" id="GO:0019677">
    <property type="term" value="P:NAD+ catabolic process"/>
    <property type="evidence" value="ECO:0007669"/>
    <property type="project" value="TreeGrafter"/>
</dbReference>
<name>A0A099EV73_9RHOB</name>
<reference evidence="12 13" key="1">
    <citation type="submission" date="2014-09" db="EMBL/GenBank/DDBJ databases">
        <authorList>
            <person name="McGinnis J.M."/>
            <person name="Wolfgang W.J."/>
        </authorList>
    </citation>
    <scope>NUCLEOTIDE SEQUENCE [LARGE SCALE GENOMIC DNA]</scope>
    <source>
        <strain evidence="12 13">HAMBI 3106</strain>
    </source>
</reference>
<dbReference type="InterPro" id="IPR050241">
    <property type="entry name" value="NAD-cap_RNA_hydrolase_NudC"/>
</dbReference>
<dbReference type="EC" id="3.6.1.22" evidence="4"/>
<gene>
    <name evidence="12" type="ORF">IC63_15260</name>
</gene>
<evidence type="ECO:0000256" key="1">
    <source>
        <dbReference type="ARBA" id="ARBA00001946"/>
    </source>
</evidence>
<sequence length="308" mass="33182">MNRTAMAFSGGGLDRAAHLRGRESWRDGVAVTPVWRGKICITPDERLVRLPPDHPALTEGAPPILIGLDAGQAVAAVDISAWTPPSLPETQLFFDPTEQVHPEIPQGRFVELRGVMARLPALDAEIAATARALTGWHASHRFCSACGQPSEPRESGWQRVCPSCHAPHFPRTDPVVIMLVARGDKVLVGRSPGWPEGMYSCLAGFIEPGETIEAAVAREVLEETGVRVGAVRYAGCQPWPFPASLMFGMTAEAESEAITLDPDELEDARWLDRAELAAVMAGTHPVLKAPRAGAIAGWLLARWLEGDG</sequence>
<dbReference type="RefSeq" id="WP_036721759.1">
    <property type="nucleotide sequence ID" value="NZ_JRKS01000075.1"/>
</dbReference>
<dbReference type="GO" id="GO:0035529">
    <property type="term" value="F:NADH pyrophosphatase activity"/>
    <property type="evidence" value="ECO:0007669"/>
    <property type="project" value="TreeGrafter"/>
</dbReference>
<dbReference type="InterPro" id="IPR020476">
    <property type="entry name" value="Nudix_hydrolase"/>
</dbReference>
<dbReference type="InterPro" id="IPR049734">
    <property type="entry name" value="NudC-like_C"/>
</dbReference>
<dbReference type="Gene3D" id="3.90.79.10">
    <property type="entry name" value="Nucleoside Triphosphate Pyrophosphohydrolase"/>
    <property type="match status" value="1"/>
</dbReference>
<evidence type="ECO:0000256" key="7">
    <source>
        <dbReference type="ARBA" id="ARBA00022842"/>
    </source>
</evidence>
<dbReference type="InterPro" id="IPR015376">
    <property type="entry name" value="Znr_NADH_PPase"/>
</dbReference>
<dbReference type="PROSITE" id="PS51462">
    <property type="entry name" value="NUDIX"/>
    <property type="match status" value="1"/>
</dbReference>
<dbReference type="Proteomes" id="UP000029917">
    <property type="component" value="Unassembled WGS sequence"/>
</dbReference>
<dbReference type="NCBIfam" id="NF001299">
    <property type="entry name" value="PRK00241.1"/>
    <property type="match status" value="1"/>
</dbReference>
<dbReference type="Pfam" id="PF09297">
    <property type="entry name" value="Zn_ribbon_NUD"/>
    <property type="match status" value="1"/>
</dbReference>
<dbReference type="GO" id="GO:0005829">
    <property type="term" value="C:cytosol"/>
    <property type="evidence" value="ECO:0007669"/>
    <property type="project" value="TreeGrafter"/>
</dbReference>
<evidence type="ECO:0000256" key="9">
    <source>
        <dbReference type="ARBA" id="ARBA00023679"/>
    </source>
</evidence>
<evidence type="ECO:0000313" key="12">
    <source>
        <dbReference type="EMBL" id="KGJ02144.1"/>
    </source>
</evidence>
<evidence type="ECO:0000256" key="3">
    <source>
        <dbReference type="ARBA" id="ARBA00009595"/>
    </source>
</evidence>
<evidence type="ECO:0000259" key="11">
    <source>
        <dbReference type="PROSITE" id="PS51462"/>
    </source>
</evidence>
<dbReference type="GO" id="GO:0046872">
    <property type="term" value="F:metal ion binding"/>
    <property type="evidence" value="ECO:0007669"/>
    <property type="project" value="UniProtKB-KW"/>
</dbReference>
<comment type="similarity">
    <text evidence="3">Belongs to the Nudix hydrolase family. NudC subfamily.</text>
</comment>
<evidence type="ECO:0000256" key="2">
    <source>
        <dbReference type="ARBA" id="ARBA00001947"/>
    </source>
</evidence>
<reference evidence="12 13" key="2">
    <citation type="submission" date="2014-10" db="EMBL/GenBank/DDBJ databases">
        <title>Paracoccus sanguinis sp. nov., isolated from clinical specimens of New York State patients.</title>
        <authorList>
            <person name="Mingle L.A."/>
            <person name="Cole J.A."/>
            <person name="Lapierre P."/>
            <person name="Musser K.A."/>
        </authorList>
    </citation>
    <scope>NUCLEOTIDE SEQUENCE [LARGE SCALE GENOMIC DNA]</scope>
    <source>
        <strain evidence="12 13">HAMBI 3106</strain>
    </source>
</reference>
<comment type="cofactor">
    <cofactor evidence="2">
        <name>Zn(2+)</name>
        <dbReference type="ChEBI" id="CHEBI:29105"/>
    </cofactor>
</comment>
<evidence type="ECO:0000313" key="13">
    <source>
        <dbReference type="Proteomes" id="UP000029917"/>
    </source>
</evidence>